<protein>
    <recommendedName>
        <fullName evidence="3">Ubiquitin-like domain-containing protein</fullName>
    </recommendedName>
</protein>
<dbReference type="SUPFAM" id="SSF54236">
    <property type="entry name" value="Ubiquitin-like"/>
    <property type="match status" value="1"/>
</dbReference>
<accession>A0A4P7NS03</accession>
<dbReference type="InterPro" id="IPR029071">
    <property type="entry name" value="Ubiquitin-like_domsf"/>
</dbReference>
<evidence type="ECO:0008006" key="3">
    <source>
        <dbReference type="Google" id="ProtNLM"/>
    </source>
</evidence>
<sequence>MGGSLSKPACSLETEVSELALATDFLDEGDSVLILRQGCGAVAPGKNITSPNTETKLNGCFTVPTEKNDLLVAVRISTYHCGIKTGVVRCFDVNMTTTIEEVLKKFCEINGKPDDYYTIFAHGYPIDGAQTLAMQTEVADVPMINLRAVVTEHLHKDAPALPTISSEQRHSLQIRVTQTLMNRYFQEKTNMEIHELNRQRGSDADSDGFHTVWITVHDTQANGKCTYSHVFFRINKDVKLWVLARSLCHAVKKPAGHYVIFYDAFLIRSTETLTTFPLAWNKKNRIGIHAFPRQVVKLMVDNLVDDQITRNNFWSQQGTLEHLRANRRED</sequence>
<reference evidence="1 2" key="1">
    <citation type="journal article" date="2019" name="Mol. Biol. Evol.">
        <title>Blast fungal genomes show frequent chromosomal changes, gene gains and losses, and effector gene turnover.</title>
        <authorList>
            <person name="Gomez Luciano L.B."/>
            <person name="Jason Tsai I."/>
            <person name="Chuma I."/>
            <person name="Tosa Y."/>
            <person name="Chen Y.H."/>
            <person name="Li J.Y."/>
            <person name="Li M.Y."/>
            <person name="Jade Lu M.Y."/>
            <person name="Nakayashiki H."/>
            <person name="Li W.H."/>
        </authorList>
    </citation>
    <scope>NUCLEOTIDE SEQUENCE [LARGE SCALE GENOMIC DNA]</scope>
    <source>
        <strain evidence="1">MZ5-1-6</strain>
    </source>
</reference>
<name>A0A4P7NS03_PYROR</name>
<evidence type="ECO:0000313" key="1">
    <source>
        <dbReference type="EMBL" id="QBZ65225.1"/>
    </source>
</evidence>
<dbReference type="EMBL" id="CP034209">
    <property type="protein sequence ID" value="QBZ65225.1"/>
    <property type="molecule type" value="Genomic_DNA"/>
</dbReference>
<proteinExistence type="predicted"/>
<dbReference type="AlphaFoldDB" id="A0A4P7NS03"/>
<organism evidence="1 2">
    <name type="scientific">Pyricularia oryzae</name>
    <name type="common">Rice blast fungus</name>
    <name type="synonym">Magnaporthe oryzae</name>
    <dbReference type="NCBI Taxonomy" id="318829"/>
    <lineage>
        <taxon>Eukaryota</taxon>
        <taxon>Fungi</taxon>
        <taxon>Dikarya</taxon>
        <taxon>Ascomycota</taxon>
        <taxon>Pezizomycotina</taxon>
        <taxon>Sordariomycetes</taxon>
        <taxon>Sordariomycetidae</taxon>
        <taxon>Magnaporthales</taxon>
        <taxon>Pyriculariaceae</taxon>
        <taxon>Pyricularia</taxon>
    </lineage>
</organism>
<evidence type="ECO:0000313" key="2">
    <source>
        <dbReference type="Proteomes" id="UP000294847"/>
    </source>
</evidence>
<gene>
    <name evidence="1" type="ORF">PoMZ_06932</name>
</gene>
<dbReference type="Proteomes" id="UP000294847">
    <property type="component" value="Chromosome 6"/>
</dbReference>